<dbReference type="RefSeq" id="WP_001166695.1">
    <property type="nucleotide sequence ID" value="NZ_KB976042.1"/>
</dbReference>
<reference evidence="1 2" key="1">
    <citation type="submission" date="2013-01" db="EMBL/GenBank/DDBJ databases">
        <title>The Genome Sequence of Bacillus cereus TIAC219.</title>
        <authorList>
            <consortium name="The Broad Institute Genome Sequencing Platform"/>
            <consortium name="The Broad Institute Genome Sequencing Center for Infectious Disease"/>
            <person name="Feldgarden M."/>
            <person name="Van der Auwera G.A."/>
            <person name="Mahillon J."/>
            <person name="Duprez V."/>
            <person name="Timmery S."/>
            <person name="Mattelet C."/>
            <person name="Dierick K."/>
            <person name="Sun M."/>
            <person name="Yu Z."/>
            <person name="Zhu L."/>
            <person name="Hu X."/>
            <person name="Shank E.B."/>
            <person name="Swiecicka I."/>
            <person name="Hansen B.M."/>
            <person name="Andrup L."/>
            <person name="Walker B."/>
            <person name="Young S.K."/>
            <person name="Zeng Q."/>
            <person name="Gargeya S."/>
            <person name="Fitzgerald M."/>
            <person name="Haas B."/>
            <person name="Abouelleil A."/>
            <person name="Alvarado L."/>
            <person name="Arachchi H.M."/>
            <person name="Berlin A.M."/>
            <person name="Chapman S.B."/>
            <person name="Dewar J."/>
            <person name="Goldberg J."/>
            <person name="Griggs A."/>
            <person name="Gujja S."/>
            <person name="Hansen M."/>
            <person name="Howarth C."/>
            <person name="Imamovic A."/>
            <person name="Larimer J."/>
            <person name="McCowan C."/>
            <person name="Murphy C."/>
            <person name="Neiman D."/>
            <person name="Pearson M."/>
            <person name="Priest M."/>
            <person name="Roberts A."/>
            <person name="Saif S."/>
            <person name="Shea T."/>
            <person name="Sisk P."/>
            <person name="Sykes S."/>
            <person name="Wortman J."/>
            <person name="Nusbaum C."/>
            <person name="Birren B."/>
        </authorList>
    </citation>
    <scope>NUCLEOTIDE SEQUENCE [LARGE SCALE GENOMIC DNA]</scope>
    <source>
        <strain evidence="1 2">TIAC219</strain>
    </source>
</reference>
<name>A0ABC9STK9_BACCE</name>
<proteinExistence type="predicted"/>
<gene>
    <name evidence="1" type="ORF">IAY_05090</name>
</gene>
<evidence type="ECO:0000313" key="2">
    <source>
        <dbReference type="Proteomes" id="UP000014060"/>
    </source>
</evidence>
<evidence type="ECO:0000313" key="1">
    <source>
        <dbReference type="EMBL" id="EOQ59356.1"/>
    </source>
</evidence>
<organism evidence="1 2">
    <name type="scientific">Bacillus cereus TIAC219</name>
    <dbReference type="NCBI Taxonomy" id="718222"/>
    <lineage>
        <taxon>Bacteria</taxon>
        <taxon>Bacillati</taxon>
        <taxon>Bacillota</taxon>
        <taxon>Bacilli</taxon>
        <taxon>Bacillales</taxon>
        <taxon>Bacillaceae</taxon>
        <taxon>Bacillus</taxon>
        <taxon>Bacillus cereus group</taxon>
    </lineage>
</organism>
<dbReference type="Proteomes" id="UP000014060">
    <property type="component" value="Unassembled WGS sequence"/>
</dbReference>
<comment type="caution">
    <text evidence="1">The sequence shown here is derived from an EMBL/GenBank/DDBJ whole genome shotgun (WGS) entry which is preliminary data.</text>
</comment>
<dbReference type="AlphaFoldDB" id="A0ABC9STK9"/>
<evidence type="ECO:0008006" key="3">
    <source>
        <dbReference type="Google" id="ProtNLM"/>
    </source>
</evidence>
<sequence>MQINLVTYQVLLPQKFWEEANDEAELSKMIKHYFRVGYPHYVIKKIINDGESHIAICERR</sequence>
<accession>A0ABC9STK9</accession>
<dbReference type="EMBL" id="AHCJ01000065">
    <property type="protein sequence ID" value="EOQ59356.1"/>
    <property type="molecule type" value="Genomic_DNA"/>
</dbReference>
<protein>
    <recommendedName>
        <fullName evidence="3">Phage protein</fullName>
    </recommendedName>
</protein>